<dbReference type="SUPFAM" id="SSF57535">
    <property type="entry name" value="Complement control module/SCR domain"/>
    <property type="match status" value="1"/>
</dbReference>
<dbReference type="AlphaFoldDB" id="A0A4W5KKG7"/>
<evidence type="ECO:0000256" key="4">
    <source>
        <dbReference type="ARBA" id="ARBA00023157"/>
    </source>
</evidence>
<keyword evidence="4" id="KW-1015">Disulfide bond</keyword>
<keyword evidence="2 5" id="KW-0768">Sushi</keyword>
<sequence>MEQNCLHRPIKHGTELSTQAYQTWNRTVYTGLSNMEQNCLHRPINHGTELSTQAYQPWNRTVYTGLSNMEQNCLRVAINEPKDFCGPPPHLINGDTMGRTRECYRNRESVHYDCQSYYTLNSLSSYKTCPNGIWIGEMTCLKPGALGTLSSLG</sequence>
<evidence type="ECO:0000256" key="5">
    <source>
        <dbReference type="PROSITE-ProRule" id="PRU00302"/>
    </source>
</evidence>
<evidence type="ECO:0000256" key="1">
    <source>
        <dbReference type="ARBA" id="ARBA00004328"/>
    </source>
</evidence>
<accession>A0A4W5KKG7</accession>
<name>A0A4W5KKG7_9TELE</name>
<evidence type="ECO:0000256" key="2">
    <source>
        <dbReference type="ARBA" id="ARBA00022659"/>
    </source>
</evidence>
<dbReference type="SMART" id="SM00032">
    <property type="entry name" value="CCP"/>
    <property type="match status" value="1"/>
</dbReference>
<evidence type="ECO:0000256" key="3">
    <source>
        <dbReference type="ARBA" id="ARBA00022729"/>
    </source>
</evidence>
<dbReference type="InterPro" id="IPR051503">
    <property type="entry name" value="ComplSys_Reg/VirEntry_Med"/>
</dbReference>
<keyword evidence="8" id="KW-1185">Reference proteome</keyword>
<dbReference type="CDD" id="cd00033">
    <property type="entry name" value="CCP"/>
    <property type="match status" value="1"/>
</dbReference>
<keyword evidence="3" id="KW-0732">Signal</keyword>
<dbReference type="InterPro" id="IPR000436">
    <property type="entry name" value="Sushi_SCR_CCP_dom"/>
</dbReference>
<dbReference type="PANTHER" id="PTHR45785:SF2">
    <property type="entry name" value="COMPLEMENT FACTOR H-RELATED"/>
    <property type="match status" value="1"/>
</dbReference>
<reference evidence="8" key="1">
    <citation type="submission" date="2018-06" db="EMBL/GenBank/DDBJ databases">
        <title>Genome assembly of Danube salmon.</title>
        <authorList>
            <person name="Macqueen D.J."/>
            <person name="Gundappa M.K."/>
        </authorList>
    </citation>
    <scope>NUCLEOTIDE SEQUENCE [LARGE SCALE GENOMIC DNA]</scope>
</reference>
<protein>
    <recommendedName>
        <fullName evidence="6">Sushi domain-containing protein</fullName>
    </recommendedName>
</protein>
<dbReference type="PANTHER" id="PTHR45785">
    <property type="entry name" value="COMPLEMENT FACTOR H-RELATED"/>
    <property type="match status" value="1"/>
</dbReference>
<dbReference type="Gene3D" id="2.10.70.10">
    <property type="entry name" value="Complement Module, domain 1"/>
    <property type="match status" value="1"/>
</dbReference>
<dbReference type="PROSITE" id="PS50923">
    <property type="entry name" value="SUSHI"/>
    <property type="match status" value="1"/>
</dbReference>
<dbReference type="InterPro" id="IPR035976">
    <property type="entry name" value="Sushi/SCR/CCP_sf"/>
</dbReference>
<dbReference type="Ensembl" id="ENSHHUT00000012851.1">
    <property type="protein sequence ID" value="ENSHHUP00000012461.1"/>
    <property type="gene ID" value="ENSHHUG00000007625.1"/>
</dbReference>
<comment type="caution">
    <text evidence="5">Lacks conserved residue(s) required for the propagation of feature annotation.</text>
</comment>
<comment type="subcellular location">
    <subcellularLocation>
        <location evidence="1">Virion</location>
    </subcellularLocation>
</comment>
<evidence type="ECO:0000259" key="6">
    <source>
        <dbReference type="PROSITE" id="PS50923"/>
    </source>
</evidence>
<evidence type="ECO:0000313" key="8">
    <source>
        <dbReference type="Proteomes" id="UP000314982"/>
    </source>
</evidence>
<dbReference type="Proteomes" id="UP000314982">
    <property type="component" value="Unassembled WGS sequence"/>
</dbReference>
<dbReference type="GeneTree" id="ENSGT00970000198334"/>
<feature type="domain" description="Sushi" evidence="6">
    <location>
        <begin position="83"/>
        <end position="142"/>
    </location>
</feature>
<reference evidence="7" key="3">
    <citation type="submission" date="2025-09" db="UniProtKB">
        <authorList>
            <consortium name="Ensembl"/>
        </authorList>
    </citation>
    <scope>IDENTIFICATION</scope>
</reference>
<organism evidence="7 8">
    <name type="scientific">Hucho hucho</name>
    <name type="common">huchen</name>
    <dbReference type="NCBI Taxonomy" id="62062"/>
    <lineage>
        <taxon>Eukaryota</taxon>
        <taxon>Metazoa</taxon>
        <taxon>Chordata</taxon>
        <taxon>Craniata</taxon>
        <taxon>Vertebrata</taxon>
        <taxon>Euteleostomi</taxon>
        <taxon>Actinopterygii</taxon>
        <taxon>Neopterygii</taxon>
        <taxon>Teleostei</taxon>
        <taxon>Protacanthopterygii</taxon>
        <taxon>Salmoniformes</taxon>
        <taxon>Salmonidae</taxon>
        <taxon>Salmoninae</taxon>
        <taxon>Hucho</taxon>
    </lineage>
</organism>
<proteinExistence type="predicted"/>
<evidence type="ECO:0000313" key="7">
    <source>
        <dbReference type="Ensembl" id="ENSHHUP00000012461.1"/>
    </source>
</evidence>
<reference evidence="7" key="2">
    <citation type="submission" date="2025-08" db="UniProtKB">
        <authorList>
            <consortium name="Ensembl"/>
        </authorList>
    </citation>
    <scope>IDENTIFICATION</scope>
</reference>